<name>A0A5N1JPJ0_9BACT</name>
<dbReference type="AlphaFoldDB" id="A0A5N1JPJ0"/>
<evidence type="ECO:0000313" key="6">
    <source>
        <dbReference type="Proteomes" id="UP000326344"/>
    </source>
</evidence>
<keyword evidence="6" id="KW-1185">Reference proteome</keyword>
<feature type="transmembrane region" description="Helical" evidence="4">
    <location>
        <begin position="276"/>
        <end position="298"/>
    </location>
</feature>
<dbReference type="SUPFAM" id="SSF51735">
    <property type="entry name" value="NAD(P)-binding Rossmann-fold domains"/>
    <property type="match status" value="1"/>
</dbReference>
<reference evidence="5 6" key="1">
    <citation type="submission" date="2019-09" db="EMBL/GenBank/DDBJ databases">
        <title>Genome Sequence of Larkinella sp MA1.</title>
        <authorList>
            <person name="Srinivasan S."/>
        </authorList>
    </citation>
    <scope>NUCLEOTIDE SEQUENCE [LARGE SCALE GENOMIC DNA]</scope>
    <source>
        <strain evidence="5 6">MA1</strain>
    </source>
</reference>
<evidence type="ECO:0000313" key="5">
    <source>
        <dbReference type="EMBL" id="KAA9357387.1"/>
    </source>
</evidence>
<proteinExistence type="inferred from homology"/>
<keyword evidence="4" id="KW-0812">Transmembrane</keyword>
<dbReference type="Pfam" id="PF00106">
    <property type="entry name" value="adh_short"/>
    <property type="match status" value="1"/>
</dbReference>
<evidence type="ECO:0000256" key="4">
    <source>
        <dbReference type="SAM" id="Phobius"/>
    </source>
</evidence>
<keyword evidence="2" id="KW-0560">Oxidoreductase</keyword>
<gene>
    <name evidence="5" type="ORF">F0P93_06530</name>
</gene>
<dbReference type="GO" id="GO:0016491">
    <property type="term" value="F:oxidoreductase activity"/>
    <property type="evidence" value="ECO:0007669"/>
    <property type="project" value="UniProtKB-KW"/>
</dbReference>
<protein>
    <submittedName>
        <fullName evidence="5">SDR family oxidoreductase</fullName>
    </submittedName>
</protein>
<dbReference type="PRINTS" id="PR00080">
    <property type="entry name" value="SDRFAMILY"/>
</dbReference>
<accession>A0A5N1JPJ0</accession>
<dbReference type="RefSeq" id="WP_150875531.1">
    <property type="nucleotide sequence ID" value="NZ_VTWS01000001.1"/>
</dbReference>
<organism evidence="5 6">
    <name type="scientific">Larkinella humicola</name>
    <dbReference type="NCBI Taxonomy" id="2607654"/>
    <lineage>
        <taxon>Bacteria</taxon>
        <taxon>Pseudomonadati</taxon>
        <taxon>Bacteroidota</taxon>
        <taxon>Cytophagia</taxon>
        <taxon>Cytophagales</taxon>
        <taxon>Spirosomataceae</taxon>
        <taxon>Larkinella</taxon>
    </lineage>
</organism>
<dbReference type="PRINTS" id="PR00081">
    <property type="entry name" value="GDHRDH"/>
</dbReference>
<dbReference type="Proteomes" id="UP000326344">
    <property type="component" value="Unassembled WGS sequence"/>
</dbReference>
<dbReference type="PANTHER" id="PTHR42901:SF1">
    <property type="entry name" value="ALCOHOL DEHYDROGENASE"/>
    <property type="match status" value="1"/>
</dbReference>
<comment type="caution">
    <text evidence="5">The sequence shown here is derived from an EMBL/GenBank/DDBJ whole genome shotgun (WGS) entry which is preliminary data.</text>
</comment>
<keyword evidence="4" id="KW-0472">Membrane</keyword>
<sequence length="360" mass="38752">MTTKASKTALITGASSGIGQELAKLFAKDGYNLILVARSTDVLNELGGRFWDEYGVETAVITKDLSEEDAAQDVYNQVKAKNLSVDVLVNDAGVGLYGLFATETDWEREKSLIHLNVLTTTQMTKLFLKEMVERNEGKILNLASLVSITPMPLMAVYAATKAYIYNFTQSLINELKDTNVSVTALLPNATDTDFFNKAGAANTKATENLDNPATVAKDAYHALMKGASKVVPGGLVNKAYEVVSYVAPQETLAGMMRKTMQPKAEPKTDEKDNKAALTWGIGLAAVVLAGAAIALVYANSSEYDKVRYRYKAGKIKSGADDVYDDVKDSLLSGLNSIKDAVSTAKEVVAKAKETFAEALS</sequence>
<evidence type="ECO:0000256" key="2">
    <source>
        <dbReference type="ARBA" id="ARBA00023002"/>
    </source>
</evidence>
<evidence type="ECO:0000256" key="1">
    <source>
        <dbReference type="ARBA" id="ARBA00006484"/>
    </source>
</evidence>
<dbReference type="Gene3D" id="3.40.50.720">
    <property type="entry name" value="NAD(P)-binding Rossmann-like Domain"/>
    <property type="match status" value="1"/>
</dbReference>
<comment type="similarity">
    <text evidence="1 3">Belongs to the short-chain dehydrogenases/reductases (SDR) family.</text>
</comment>
<dbReference type="InterPro" id="IPR002347">
    <property type="entry name" value="SDR_fam"/>
</dbReference>
<dbReference type="InterPro" id="IPR036291">
    <property type="entry name" value="NAD(P)-bd_dom_sf"/>
</dbReference>
<evidence type="ECO:0000256" key="3">
    <source>
        <dbReference type="RuleBase" id="RU000363"/>
    </source>
</evidence>
<dbReference type="EMBL" id="VTWS01000001">
    <property type="protein sequence ID" value="KAA9357387.1"/>
    <property type="molecule type" value="Genomic_DNA"/>
</dbReference>
<dbReference type="PANTHER" id="PTHR42901">
    <property type="entry name" value="ALCOHOL DEHYDROGENASE"/>
    <property type="match status" value="1"/>
</dbReference>
<keyword evidence="4" id="KW-1133">Transmembrane helix</keyword>